<keyword evidence="9" id="KW-0645">Protease</keyword>
<dbReference type="GO" id="GO:0005829">
    <property type="term" value="C:cytosol"/>
    <property type="evidence" value="ECO:0007669"/>
    <property type="project" value="TreeGrafter"/>
</dbReference>
<proteinExistence type="inferred from homology"/>
<evidence type="ECO:0000256" key="1">
    <source>
        <dbReference type="ARBA" id="ARBA00001424"/>
    </source>
</evidence>
<evidence type="ECO:0000256" key="4">
    <source>
        <dbReference type="ARBA" id="ARBA00012574"/>
    </source>
</evidence>
<gene>
    <name evidence="9" type="ORF">H8695_10050</name>
</gene>
<dbReference type="Pfam" id="PF05195">
    <property type="entry name" value="AMP_N"/>
    <property type="match status" value="1"/>
</dbReference>
<dbReference type="GO" id="GO:0006508">
    <property type="term" value="P:proteolysis"/>
    <property type="evidence" value="ECO:0007669"/>
    <property type="project" value="TreeGrafter"/>
</dbReference>
<dbReference type="EMBL" id="JACRSP010000005">
    <property type="protein sequence ID" value="MBC8537029.1"/>
    <property type="molecule type" value="Genomic_DNA"/>
</dbReference>
<comment type="cofactor">
    <cofactor evidence="2">
        <name>Mn(2+)</name>
        <dbReference type="ChEBI" id="CHEBI:29035"/>
    </cofactor>
</comment>
<dbReference type="InterPro" id="IPR007865">
    <property type="entry name" value="Aminopep_P_N"/>
</dbReference>
<dbReference type="Proteomes" id="UP000620366">
    <property type="component" value="Unassembled WGS sequence"/>
</dbReference>
<dbReference type="InterPro" id="IPR029149">
    <property type="entry name" value="Creatin/AminoP/Spt16_N"/>
</dbReference>
<comment type="similarity">
    <text evidence="3">Belongs to the peptidase M24B family.</text>
</comment>
<sequence length="414" mass="47077">MDRLFFTKNREKFAGRMADDSMAVFFSGIYRRDTNDQLAYPFSVDRNFYYFTGIDRDNMILLFWKSRGRTQCYLFLPPVDEHYEKWQAKMMRPAEAAAVSGIENVLYTYQFETEFDNRVFLSGSTKSVYLYSNIAGLHEPQTLYAQFADRLRRTYPAMEILNPLDILTELRGSKEPEEVELTQQAVDLAIGALTHTAALMEPGIAEYQIKAHYIHYLSMHGSAPRFRSVVAAGKNATILHYNEANYVTGAQDMVLMDVGALNGWYVSDLTRTFPVSGRFTPRQREVYDIVLEALAIGMDALCVGTTEFAVNAKIKEFYAGALKSLGLIDDAREVERYYFHGSGHPIGLDLHDYRRLDRVIPKNCLHTMEPGLYIPEWGIGIRIEDNVLVTEDGVVNLSQALPRTANDVENMVAP</sequence>
<dbReference type="PANTHER" id="PTHR43226:SF4">
    <property type="entry name" value="XAA-PRO AMINOPEPTIDASE 3"/>
    <property type="match status" value="1"/>
</dbReference>
<dbReference type="InterPro" id="IPR000994">
    <property type="entry name" value="Pept_M24"/>
</dbReference>
<dbReference type="Gene3D" id="3.90.230.10">
    <property type="entry name" value="Creatinase/methionine aminopeptidase superfamily"/>
    <property type="match status" value="1"/>
</dbReference>
<dbReference type="SMART" id="SM01011">
    <property type="entry name" value="AMP_N"/>
    <property type="match status" value="1"/>
</dbReference>
<evidence type="ECO:0000256" key="7">
    <source>
        <dbReference type="ARBA" id="ARBA00023211"/>
    </source>
</evidence>
<dbReference type="Pfam" id="PF00557">
    <property type="entry name" value="Peptidase_M24"/>
    <property type="match status" value="1"/>
</dbReference>
<dbReference type="GO" id="GO:0030145">
    <property type="term" value="F:manganese ion binding"/>
    <property type="evidence" value="ECO:0007669"/>
    <property type="project" value="InterPro"/>
</dbReference>
<name>A0A926DGT8_9FIRM</name>
<keyword evidence="10" id="KW-1185">Reference proteome</keyword>
<evidence type="ECO:0000259" key="8">
    <source>
        <dbReference type="SMART" id="SM01011"/>
    </source>
</evidence>
<feature type="domain" description="Aminopeptidase P N-terminal" evidence="8">
    <location>
        <begin position="1"/>
        <end position="139"/>
    </location>
</feature>
<keyword evidence="5" id="KW-0479">Metal-binding</keyword>
<dbReference type="GO" id="GO:0070006">
    <property type="term" value="F:metalloaminopeptidase activity"/>
    <property type="evidence" value="ECO:0007669"/>
    <property type="project" value="InterPro"/>
</dbReference>
<evidence type="ECO:0000256" key="5">
    <source>
        <dbReference type="ARBA" id="ARBA00022723"/>
    </source>
</evidence>
<comment type="catalytic activity">
    <reaction evidence="1">
        <text>Release of any N-terminal amino acid, including proline, that is linked to proline, even from a dipeptide or tripeptide.</text>
        <dbReference type="EC" id="3.4.11.9"/>
    </reaction>
</comment>
<dbReference type="SUPFAM" id="SSF55920">
    <property type="entry name" value="Creatinase/aminopeptidase"/>
    <property type="match status" value="1"/>
</dbReference>
<dbReference type="InterPro" id="IPR052433">
    <property type="entry name" value="X-Pro_dipept-like"/>
</dbReference>
<comment type="caution">
    <text evidence="9">The sequence shown here is derived from an EMBL/GenBank/DDBJ whole genome shotgun (WGS) entry which is preliminary data.</text>
</comment>
<accession>A0A926DGT8</accession>
<keyword evidence="6" id="KW-0378">Hydrolase</keyword>
<evidence type="ECO:0000313" key="10">
    <source>
        <dbReference type="Proteomes" id="UP000620366"/>
    </source>
</evidence>
<organism evidence="9 10">
    <name type="scientific">Feifania hominis</name>
    <dbReference type="NCBI Taxonomy" id="2763660"/>
    <lineage>
        <taxon>Bacteria</taxon>
        <taxon>Bacillati</taxon>
        <taxon>Bacillota</taxon>
        <taxon>Clostridia</taxon>
        <taxon>Eubacteriales</taxon>
        <taxon>Feifaniaceae</taxon>
        <taxon>Feifania</taxon>
    </lineage>
</organism>
<keyword evidence="9" id="KW-0031">Aminopeptidase</keyword>
<reference evidence="9" key="1">
    <citation type="submission" date="2020-08" db="EMBL/GenBank/DDBJ databases">
        <title>Genome public.</title>
        <authorList>
            <person name="Liu C."/>
            <person name="Sun Q."/>
        </authorList>
    </citation>
    <scope>NUCLEOTIDE SEQUENCE</scope>
    <source>
        <strain evidence="9">BX7</strain>
    </source>
</reference>
<protein>
    <recommendedName>
        <fullName evidence="4">Xaa-Pro aminopeptidase</fullName>
        <ecNumber evidence="4">3.4.11.9</ecNumber>
    </recommendedName>
</protein>
<evidence type="ECO:0000256" key="6">
    <source>
        <dbReference type="ARBA" id="ARBA00022801"/>
    </source>
</evidence>
<dbReference type="PANTHER" id="PTHR43226">
    <property type="entry name" value="XAA-PRO AMINOPEPTIDASE 3"/>
    <property type="match status" value="1"/>
</dbReference>
<evidence type="ECO:0000256" key="2">
    <source>
        <dbReference type="ARBA" id="ARBA00001936"/>
    </source>
</evidence>
<dbReference type="SUPFAM" id="SSF53092">
    <property type="entry name" value="Creatinase/prolidase N-terminal domain"/>
    <property type="match status" value="1"/>
</dbReference>
<dbReference type="AlphaFoldDB" id="A0A926DGT8"/>
<evidence type="ECO:0000313" key="9">
    <source>
        <dbReference type="EMBL" id="MBC8537029.1"/>
    </source>
</evidence>
<evidence type="ECO:0000256" key="3">
    <source>
        <dbReference type="ARBA" id="ARBA00008766"/>
    </source>
</evidence>
<keyword evidence="7" id="KW-0464">Manganese</keyword>
<dbReference type="InterPro" id="IPR036005">
    <property type="entry name" value="Creatinase/aminopeptidase-like"/>
</dbReference>
<dbReference type="Gene3D" id="3.40.350.10">
    <property type="entry name" value="Creatinase/prolidase N-terminal domain"/>
    <property type="match status" value="1"/>
</dbReference>
<dbReference type="EC" id="3.4.11.9" evidence="4"/>
<dbReference type="RefSeq" id="WP_249301219.1">
    <property type="nucleotide sequence ID" value="NZ_JACRSP010000005.1"/>
</dbReference>